<evidence type="ECO:0000313" key="4">
    <source>
        <dbReference type="EMBL" id="MCW0482738.1"/>
    </source>
</evidence>
<evidence type="ECO:0000256" key="1">
    <source>
        <dbReference type="ARBA" id="ARBA00022723"/>
    </source>
</evidence>
<dbReference type="Proteomes" id="UP001163821">
    <property type="component" value="Unassembled WGS sequence"/>
</dbReference>
<comment type="caution">
    <text evidence="4">The sequence shown here is derived from an EMBL/GenBank/DDBJ whole genome shotgun (WGS) entry which is preliminary data.</text>
</comment>
<evidence type="ECO:0000313" key="5">
    <source>
        <dbReference type="Proteomes" id="UP001163821"/>
    </source>
</evidence>
<feature type="chain" id="PRO_5041403956" evidence="3">
    <location>
        <begin position="23"/>
        <end position="499"/>
    </location>
</feature>
<keyword evidence="4" id="KW-0456">Lyase</keyword>
<feature type="signal peptide" evidence="3">
    <location>
        <begin position="1"/>
        <end position="22"/>
    </location>
</feature>
<keyword evidence="2" id="KW-0325">Glycoprotein</keyword>
<evidence type="ECO:0000256" key="2">
    <source>
        <dbReference type="ARBA" id="ARBA00023180"/>
    </source>
</evidence>
<dbReference type="AlphaFoldDB" id="A0AA41YAW7"/>
<accession>A0AA41YAW7</accession>
<evidence type="ECO:0000256" key="3">
    <source>
        <dbReference type="SAM" id="SignalP"/>
    </source>
</evidence>
<dbReference type="PANTHER" id="PTHR42970:SF1">
    <property type="entry name" value="PECTATE LYASE C-RELATED"/>
    <property type="match status" value="1"/>
</dbReference>
<dbReference type="PROSITE" id="PS51257">
    <property type="entry name" value="PROKAR_LIPOPROTEIN"/>
    <property type="match status" value="1"/>
</dbReference>
<gene>
    <name evidence="4" type="ORF">N2K84_08375</name>
</gene>
<name>A0AA41YAW7_9BACT</name>
<dbReference type="GO" id="GO:0046872">
    <property type="term" value="F:metal ion binding"/>
    <property type="evidence" value="ECO:0007669"/>
    <property type="project" value="UniProtKB-KW"/>
</dbReference>
<dbReference type="InterPro" id="IPR052063">
    <property type="entry name" value="Polysaccharide_Lyase_1"/>
</dbReference>
<protein>
    <submittedName>
        <fullName evidence="4">Pectate lyase</fullName>
    </submittedName>
</protein>
<dbReference type="SUPFAM" id="SSF51126">
    <property type="entry name" value="Pectin lyase-like"/>
    <property type="match status" value="1"/>
</dbReference>
<dbReference type="EMBL" id="JAPAAF010000009">
    <property type="protein sequence ID" value="MCW0482738.1"/>
    <property type="molecule type" value="Genomic_DNA"/>
</dbReference>
<proteinExistence type="predicted"/>
<dbReference type="PANTHER" id="PTHR42970">
    <property type="entry name" value="PECTATE LYASE C-RELATED"/>
    <property type="match status" value="1"/>
</dbReference>
<keyword evidence="5" id="KW-1185">Reference proteome</keyword>
<organism evidence="4 5">
    <name type="scientific">Gaoshiqia sediminis</name>
    <dbReference type="NCBI Taxonomy" id="2986998"/>
    <lineage>
        <taxon>Bacteria</taxon>
        <taxon>Pseudomonadati</taxon>
        <taxon>Bacteroidota</taxon>
        <taxon>Bacteroidia</taxon>
        <taxon>Marinilabiliales</taxon>
        <taxon>Prolixibacteraceae</taxon>
        <taxon>Gaoshiqia</taxon>
    </lineage>
</organism>
<sequence length="499" mass="53811">MRVRLFLLMITALGLFSCSKNNVEDNPVMPPTEEVTPDNNADTTPFAAFPGAEGYGKFTTGGRGGHVYYVTTLQDDNSAGSLRYAINQSGARTIVFAVSGEIKLKSNLTISNGDLTIAGQSAPGEGICIRDHSVVVNASNVIIRFLRFRLGDETKTENDAFWGRNQSNIIIDHCSMSWSTDECSSFYDNANFTMQWCILSESLRNSVHDKGTHGYGGIWGGKKASFHHNLLAHHDSRNPRFCGSRYSNKPDEEMVDFRNNVFFNWGGNTAYAAEGGSYNLINNYYKAGPASSNKGRIVQPYADGGSNAQPAGIYGKFYVSGNVLTASSANTTDNWLGVNMHNSSFSSYAPGVTLNDLKLTAPVNEPEITTHTATNAFAQVLAYAGAGLTRDAVDSRIVSETESGIPTYMEGGNGSTNGLIDTQSAVGGWPALATGDIPTDTDLDGMPDTWETAKNLNPADTSDGNQKKLDGKYTNLEVYLNSLVKVVTEKQTEGGTPNY</sequence>
<reference evidence="4" key="1">
    <citation type="submission" date="2022-10" db="EMBL/GenBank/DDBJ databases">
        <title>Gaoshiqiia sediminis gen. nov., sp. nov., isolated from coastal sediment.</title>
        <authorList>
            <person name="Yu W.X."/>
            <person name="Mu D.S."/>
            <person name="Du J.Z."/>
            <person name="Liang Y.Q."/>
        </authorList>
    </citation>
    <scope>NUCLEOTIDE SEQUENCE</scope>
    <source>
        <strain evidence="4">A06</strain>
    </source>
</reference>
<dbReference type="Gene3D" id="2.160.20.10">
    <property type="entry name" value="Single-stranded right-handed beta-helix, Pectin lyase-like"/>
    <property type="match status" value="1"/>
</dbReference>
<dbReference type="InterPro" id="IPR012334">
    <property type="entry name" value="Pectin_lyas_fold"/>
</dbReference>
<keyword evidence="1" id="KW-0479">Metal-binding</keyword>
<dbReference type="InterPro" id="IPR011050">
    <property type="entry name" value="Pectin_lyase_fold/virulence"/>
</dbReference>
<dbReference type="GO" id="GO:0016829">
    <property type="term" value="F:lyase activity"/>
    <property type="evidence" value="ECO:0007669"/>
    <property type="project" value="UniProtKB-KW"/>
</dbReference>
<dbReference type="RefSeq" id="WP_282591343.1">
    <property type="nucleotide sequence ID" value="NZ_JAPAAF010000009.1"/>
</dbReference>
<keyword evidence="3" id="KW-0732">Signal</keyword>